<gene>
    <name evidence="9" type="ORF">ACHKAR_17065</name>
</gene>
<evidence type="ECO:0000256" key="2">
    <source>
        <dbReference type="ARBA" id="ARBA00006464"/>
    </source>
</evidence>
<dbReference type="PANTHER" id="PTHR30576">
    <property type="entry name" value="COLANIC BIOSYNTHESIS UDP-GLUCOSE LIPID CARRIER TRANSFERASE"/>
    <property type="match status" value="1"/>
</dbReference>
<organism evidence="9 10">
    <name type="scientific">Marinoscillum luteum</name>
    <dbReference type="NCBI Taxonomy" id="861051"/>
    <lineage>
        <taxon>Bacteria</taxon>
        <taxon>Pseudomonadati</taxon>
        <taxon>Bacteroidota</taxon>
        <taxon>Cytophagia</taxon>
        <taxon>Cytophagales</taxon>
        <taxon>Reichenbachiellaceae</taxon>
        <taxon>Marinoscillum</taxon>
    </lineage>
</organism>
<accession>A0ABW7NC77</accession>
<evidence type="ECO:0000256" key="3">
    <source>
        <dbReference type="ARBA" id="ARBA00022679"/>
    </source>
</evidence>
<feature type="transmembrane region" description="Helical" evidence="7">
    <location>
        <begin position="110"/>
        <end position="130"/>
    </location>
</feature>
<comment type="similarity">
    <text evidence="2">Belongs to the bacterial sugar transferase family.</text>
</comment>
<evidence type="ECO:0000256" key="1">
    <source>
        <dbReference type="ARBA" id="ARBA00004141"/>
    </source>
</evidence>
<evidence type="ECO:0000313" key="9">
    <source>
        <dbReference type="EMBL" id="MFH6985166.1"/>
    </source>
</evidence>
<dbReference type="Proteomes" id="UP001610063">
    <property type="component" value="Unassembled WGS sequence"/>
</dbReference>
<feature type="transmembrane region" description="Helical" evidence="7">
    <location>
        <begin position="272"/>
        <end position="297"/>
    </location>
</feature>
<evidence type="ECO:0000256" key="7">
    <source>
        <dbReference type="SAM" id="Phobius"/>
    </source>
</evidence>
<comment type="subcellular location">
    <subcellularLocation>
        <location evidence="1">Membrane</location>
        <topology evidence="1">Multi-pass membrane protein</topology>
    </subcellularLocation>
</comment>
<dbReference type="Pfam" id="PF13727">
    <property type="entry name" value="CoA_binding_3"/>
    <property type="match status" value="1"/>
</dbReference>
<evidence type="ECO:0000256" key="4">
    <source>
        <dbReference type="ARBA" id="ARBA00022692"/>
    </source>
</evidence>
<keyword evidence="10" id="KW-1185">Reference proteome</keyword>
<dbReference type="EMBL" id="JBIPKE010000019">
    <property type="protein sequence ID" value="MFH6985166.1"/>
    <property type="molecule type" value="Genomic_DNA"/>
</dbReference>
<keyword evidence="4 7" id="KW-0812">Transmembrane</keyword>
<keyword evidence="5 7" id="KW-1133">Transmembrane helix</keyword>
<dbReference type="GO" id="GO:0089702">
    <property type="term" value="F:undecaprenyl-phosphate glucose phosphotransferase activity"/>
    <property type="evidence" value="ECO:0007669"/>
    <property type="project" value="UniProtKB-EC"/>
</dbReference>
<evidence type="ECO:0000313" key="10">
    <source>
        <dbReference type="Proteomes" id="UP001610063"/>
    </source>
</evidence>
<dbReference type="InterPro" id="IPR003362">
    <property type="entry name" value="Bact_transf"/>
</dbReference>
<evidence type="ECO:0000256" key="6">
    <source>
        <dbReference type="ARBA" id="ARBA00023136"/>
    </source>
</evidence>
<keyword evidence="6 7" id="KW-0472">Membrane</keyword>
<dbReference type="RefSeq" id="WP_395418640.1">
    <property type="nucleotide sequence ID" value="NZ_JBIPKE010000019.1"/>
</dbReference>
<dbReference type="NCBIfam" id="TIGR03023">
    <property type="entry name" value="WcaJ_sugtrans"/>
    <property type="match status" value="1"/>
</dbReference>
<feature type="domain" description="Bacterial sugar transferase" evidence="8">
    <location>
        <begin position="270"/>
        <end position="454"/>
    </location>
</feature>
<sequence length="461" mass="53630">MSEHRFSKYFPVLFLLADLACLNLGIFSANYERFGGLLYTNESYLTLQVVLNLAWLMIFFSTKLHEISREFRLIDHLNKVLTGLVINLSVVFALWFVAKPFYYSRQHLFITYLVFTLLLIFWRSVWHYFIRYYRRKGYNLRNVVIVGYGELATDLERYFRYNPGIGYKFLGYFDNNPEEARGRYLGMVNEVKSYVGKHSVDVIFCCLPRLYDKEIKKLIDFAENNLIKIKIISQFSRLGNKSLSIQKYGDIPVINVGAIPLDSMANQVIKRAFDIIFSSLVMIFIFSWLIPIISLLIKMESPGPVFFKQHRNGRDNHPFLCWKFRTMVVNNEADSKQATKNDPRITKIGAILRKTSIDELPQFINVFLGDMSVVGPRPHPIKLNEQFQPKIDRFIQRHAVKPGITGLAQAKGFRGETSVFSDMSGRVRLDRFYVKNWSLVLDFKIILLTVISIMKGSENAY</sequence>
<proteinExistence type="inferred from homology"/>
<dbReference type="InterPro" id="IPR017475">
    <property type="entry name" value="EPS_sugar_tfrase"/>
</dbReference>
<dbReference type="Pfam" id="PF02397">
    <property type="entry name" value="Bac_transf"/>
    <property type="match status" value="1"/>
</dbReference>
<feature type="transmembrane region" description="Helical" evidence="7">
    <location>
        <begin position="12"/>
        <end position="31"/>
    </location>
</feature>
<dbReference type="EC" id="2.7.8.31" evidence="9"/>
<dbReference type="NCBIfam" id="TIGR03025">
    <property type="entry name" value="EPS_sugtrans"/>
    <property type="match status" value="1"/>
</dbReference>
<comment type="caution">
    <text evidence="9">The sequence shown here is derived from an EMBL/GenBank/DDBJ whole genome shotgun (WGS) entry which is preliminary data.</text>
</comment>
<name>A0ABW7NC77_9BACT</name>
<evidence type="ECO:0000256" key="5">
    <source>
        <dbReference type="ARBA" id="ARBA00022989"/>
    </source>
</evidence>
<protein>
    <submittedName>
        <fullName evidence="9">Undecaprenyl-phosphate glucose phosphotransferase</fullName>
        <ecNumber evidence="9">2.7.8.31</ecNumber>
    </submittedName>
</protein>
<feature type="transmembrane region" description="Helical" evidence="7">
    <location>
        <begin position="80"/>
        <end position="98"/>
    </location>
</feature>
<evidence type="ECO:0000259" key="8">
    <source>
        <dbReference type="Pfam" id="PF02397"/>
    </source>
</evidence>
<keyword evidence="3 9" id="KW-0808">Transferase</keyword>
<dbReference type="PANTHER" id="PTHR30576:SF0">
    <property type="entry name" value="UNDECAPRENYL-PHOSPHATE N-ACETYLGALACTOSAMINYL 1-PHOSPHATE TRANSFERASE-RELATED"/>
    <property type="match status" value="1"/>
</dbReference>
<dbReference type="InterPro" id="IPR017473">
    <property type="entry name" value="Undecaprenyl-P_gluc_Ptfrase"/>
</dbReference>
<dbReference type="InterPro" id="IPR036291">
    <property type="entry name" value="NAD(P)-bd_dom_sf"/>
</dbReference>
<dbReference type="SUPFAM" id="SSF51735">
    <property type="entry name" value="NAD(P)-binding Rossmann-fold domains"/>
    <property type="match status" value="1"/>
</dbReference>
<dbReference type="Gene3D" id="3.40.50.720">
    <property type="entry name" value="NAD(P)-binding Rossmann-like Domain"/>
    <property type="match status" value="1"/>
</dbReference>
<reference evidence="9 10" key="1">
    <citation type="journal article" date="2013" name="Int. J. Syst. Evol. Microbiol.">
        <title>Marinoscillum luteum sp. nov., isolated from marine sediment.</title>
        <authorList>
            <person name="Cha I.T."/>
            <person name="Park S.J."/>
            <person name="Kim S.J."/>
            <person name="Kim J.G."/>
            <person name="Jung M.Y."/>
            <person name="Shin K.S."/>
            <person name="Kwon K.K."/>
            <person name="Yang S.H."/>
            <person name="Seo Y.S."/>
            <person name="Rhee S.K."/>
        </authorList>
    </citation>
    <scope>NUCLEOTIDE SEQUENCE [LARGE SCALE GENOMIC DNA]</scope>
    <source>
        <strain evidence="9 10">KCTC 23939</strain>
    </source>
</reference>
<feature type="transmembrane region" description="Helical" evidence="7">
    <location>
        <begin position="43"/>
        <end position="60"/>
    </location>
</feature>